<dbReference type="GO" id="GO:0051119">
    <property type="term" value="F:sugar transmembrane transporter activity"/>
    <property type="evidence" value="ECO:0007669"/>
    <property type="project" value="InterPro"/>
</dbReference>
<evidence type="ECO:0000256" key="8">
    <source>
        <dbReference type="ARBA" id="ARBA00023136"/>
    </source>
</evidence>
<evidence type="ECO:0000256" key="7">
    <source>
        <dbReference type="ARBA" id="ARBA00022989"/>
    </source>
</evidence>
<dbReference type="FunFam" id="1.20.1280.290:FF:000001">
    <property type="entry name" value="Bidirectional sugar transporter SWEET"/>
    <property type="match status" value="1"/>
</dbReference>
<evidence type="ECO:0000313" key="10">
    <source>
        <dbReference type="EMBL" id="KAK7393832.1"/>
    </source>
</evidence>
<comment type="similarity">
    <text evidence="2 9">Belongs to the SWEET sugar transporter family.</text>
</comment>
<sequence>MVTANLVRTVVAIIGNIISACLFLSPVGTFVGIWKKGSVEEYSVVPYLATLINCMVWTLYGLPMVHPNSSLVLTINSAGCVVELIYIILFFFFSDRPQRLKLFLCLFLELIFIAVLSLFTFTFLHSFNNRSALVGTICILFNIAMYASPLSVMKMVITTKSVEYMPFFLSLASFGNGVSWTIYALIPFDPFVAIPNGIGTAFSVAQLILYAIYYKSSKKQIAARKAKGEGEVNLSEGVGGNSVQDLHNNKIGAASNGL</sequence>
<keyword evidence="4 9" id="KW-0762">Sugar transport</keyword>
<accession>A0AAN9XIE4</accession>
<dbReference type="InterPro" id="IPR004316">
    <property type="entry name" value="SWEET_rpt"/>
</dbReference>
<dbReference type="EMBL" id="JAYMYS010000005">
    <property type="protein sequence ID" value="KAK7393832.1"/>
    <property type="molecule type" value="Genomic_DNA"/>
</dbReference>
<reference evidence="10 11" key="1">
    <citation type="submission" date="2024-01" db="EMBL/GenBank/DDBJ databases">
        <title>The genomes of 5 underutilized Papilionoideae crops provide insights into root nodulation and disease resistanc.</title>
        <authorList>
            <person name="Jiang F."/>
        </authorList>
    </citation>
    <scope>NUCLEOTIDE SEQUENCE [LARGE SCALE GENOMIC DNA]</scope>
    <source>
        <strain evidence="10">DUOXIRENSHENG_FW03</strain>
        <tissue evidence="10">Leaves</tissue>
    </source>
</reference>
<dbReference type="GO" id="GO:0012505">
    <property type="term" value="C:endomembrane system"/>
    <property type="evidence" value="ECO:0007669"/>
    <property type="project" value="UniProtKB-SubCell"/>
</dbReference>
<gene>
    <name evidence="10" type="ORF">VNO78_22396</name>
</gene>
<dbReference type="Pfam" id="PF03083">
    <property type="entry name" value="MtN3_slv"/>
    <property type="match status" value="2"/>
</dbReference>
<protein>
    <recommendedName>
        <fullName evidence="9">Bidirectional sugar transporter SWEET</fullName>
    </recommendedName>
</protein>
<feature type="transmembrane region" description="Helical" evidence="9">
    <location>
        <begin position="131"/>
        <end position="152"/>
    </location>
</feature>
<dbReference type="Gene3D" id="1.20.1280.290">
    <property type="match status" value="2"/>
</dbReference>
<keyword evidence="6" id="KW-0677">Repeat</keyword>
<organism evidence="10 11">
    <name type="scientific">Psophocarpus tetragonolobus</name>
    <name type="common">Winged bean</name>
    <name type="synonym">Dolichos tetragonolobus</name>
    <dbReference type="NCBI Taxonomy" id="3891"/>
    <lineage>
        <taxon>Eukaryota</taxon>
        <taxon>Viridiplantae</taxon>
        <taxon>Streptophyta</taxon>
        <taxon>Embryophyta</taxon>
        <taxon>Tracheophyta</taxon>
        <taxon>Spermatophyta</taxon>
        <taxon>Magnoliopsida</taxon>
        <taxon>eudicotyledons</taxon>
        <taxon>Gunneridae</taxon>
        <taxon>Pentapetalae</taxon>
        <taxon>rosids</taxon>
        <taxon>fabids</taxon>
        <taxon>Fabales</taxon>
        <taxon>Fabaceae</taxon>
        <taxon>Papilionoideae</taxon>
        <taxon>50 kb inversion clade</taxon>
        <taxon>NPAAA clade</taxon>
        <taxon>indigoferoid/millettioid clade</taxon>
        <taxon>Phaseoleae</taxon>
        <taxon>Psophocarpus</taxon>
    </lineage>
</organism>
<evidence type="ECO:0000256" key="6">
    <source>
        <dbReference type="ARBA" id="ARBA00022737"/>
    </source>
</evidence>
<name>A0AAN9XIE4_PSOTE</name>
<feature type="transmembrane region" description="Helical" evidence="9">
    <location>
        <begin position="192"/>
        <end position="214"/>
    </location>
</feature>
<keyword evidence="5 9" id="KW-0812">Transmembrane</keyword>
<comment type="function">
    <text evidence="9">Mediates both low-affinity uptake and efflux of sugar across the membrane.</text>
</comment>
<dbReference type="FunFam" id="1.20.1280.290:FF:000002">
    <property type="entry name" value="Bidirectional sugar transporter SWEET"/>
    <property type="match status" value="1"/>
</dbReference>
<dbReference type="GO" id="GO:0051260">
    <property type="term" value="P:protein homooligomerization"/>
    <property type="evidence" value="ECO:0007669"/>
    <property type="project" value="UniProtKB-ARBA"/>
</dbReference>
<comment type="caution">
    <text evidence="10">The sequence shown here is derived from an EMBL/GenBank/DDBJ whole genome shotgun (WGS) entry which is preliminary data.</text>
</comment>
<comment type="subcellular location">
    <subcellularLocation>
        <location evidence="9">Cell membrane</location>
        <topology evidence="9">Multi-pass membrane protein</topology>
    </subcellularLocation>
    <subcellularLocation>
        <location evidence="1">Endomembrane system</location>
        <topology evidence="1">Multi-pass membrane protein</topology>
    </subcellularLocation>
</comment>
<feature type="transmembrane region" description="Helical" evidence="9">
    <location>
        <begin position="164"/>
        <end position="186"/>
    </location>
</feature>
<evidence type="ECO:0000256" key="5">
    <source>
        <dbReference type="ARBA" id="ARBA00022692"/>
    </source>
</evidence>
<keyword evidence="7 9" id="KW-1133">Transmembrane helix</keyword>
<evidence type="ECO:0000256" key="2">
    <source>
        <dbReference type="ARBA" id="ARBA00007809"/>
    </source>
</evidence>
<evidence type="ECO:0000256" key="9">
    <source>
        <dbReference type="RuleBase" id="RU910715"/>
    </source>
</evidence>
<feature type="transmembrane region" description="Helical" evidence="9">
    <location>
        <begin position="6"/>
        <end position="33"/>
    </location>
</feature>
<feature type="transmembrane region" description="Helical" evidence="9">
    <location>
        <begin position="71"/>
        <end position="93"/>
    </location>
</feature>
<keyword evidence="8 9" id="KW-0472">Membrane</keyword>
<dbReference type="InterPro" id="IPR047664">
    <property type="entry name" value="SWEET"/>
</dbReference>
<feature type="transmembrane region" description="Helical" evidence="9">
    <location>
        <begin position="102"/>
        <end position="125"/>
    </location>
</feature>
<evidence type="ECO:0000256" key="3">
    <source>
        <dbReference type="ARBA" id="ARBA00022448"/>
    </source>
</evidence>
<proteinExistence type="inferred from homology"/>
<dbReference type="GO" id="GO:0005886">
    <property type="term" value="C:plasma membrane"/>
    <property type="evidence" value="ECO:0007669"/>
    <property type="project" value="UniProtKB-SubCell"/>
</dbReference>
<dbReference type="PANTHER" id="PTHR10791:SF164">
    <property type="entry name" value="BIDIRECTIONAL SUGAR TRANSPORTER SWEET"/>
    <property type="match status" value="1"/>
</dbReference>
<evidence type="ECO:0000313" key="11">
    <source>
        <dbReference type="Proteomes" id="UP001386955"/>
    </source>
</evidence>
<feature type="transmembrane region" description="Helical" evidence="9">
    <location>
        <begin position="45"/>
        <end position="65"/>
    </location>
</feature>
<dbReference type="AlphaFoldDB" id="A0AAN9XIE4"/>
<evidence type="ECO:0000256" key="4">
    <source>
        <dbReference type="ARBA" id="ARBA00022597"/>
    </source>
</evidence>
<dbReference type="PANTHER" id="PTHR10791">
    <property type="entry name" value="RAG1-ACTIVATING PROTEIN 1"/>
    <property type="match status" value="1"/>
</dbReference>
<dbReference type="Proteomes" id="UP001386955">
    <property type="component" value="Unassembled WGS sequence"/>
</dbReference>
<keyword evidence="3 9" id="KW-0813">Transport</keyword>
<keyword evidence="11" id="KW-1185">Reference proteome</keyword>
<evidence type="ECO:0000256" key="1">
    <source>
        <dbReference type="ARBA" id="ARBA00004127"/>
    </source>
</evidence>